<protein>
    <submittedName>
        <fullName evidence="2">Uncharacterized protein</fullName>
    </submittedName>
</protein>
<name>A0ABW6LD49_9ACTN</name>
<dbReference type="InterPro" id="IPR038500">
    <property type="entry name" value="Antitermination_sf"/>
</dbReference>
<comment type="caution">
    <text evidence="2">The sequence shown here is derived from an EMBL/GenBank/DDBJ whole genome shotgun (WGS) entry which is preliminary data.</text>
</comment>
<evidence type="ECO:0000313" key="2">
    <source>
        <dbReference type="EMBL" id="MFE9226382.1"/>
    </source>
</evidence>
<evidence type="ECO:0000313" key="3">
    <source>
        <dbReference type="Proteomes" id="UP001601288"/>
    </source>
</evidence>
<feature type="region of interest" description="Disordered" evidence="1">
    <location>
        <begin position="83"/>
        <end position="102"/>
    </location>
</feature>
<dbReference type="RefSeq" id="WP_358279147.1">
    <property type="nucleotide sequence ID" value="NZ_JBEYGJ010000004.1"/>
</dbReference>
<organism evidence="2 3">
    <name type="scientific">Streptomyces massasporeus</name>
    <dbReference type="NCBI Taxonomy" id="67324"/>
    <lineage>
        <taxon>Bacteria</taxon>
        <taxon>Bacillati</taxon>
        <taxon>Actinomycetota</taxon>
        <taxon>Actinomycetes</taxon>
        <taxon>Kitasatosporales</taxon>
        <taxon>Streptomycetaceae</taxon>
        <taxon>Streptomyces</taxon>
    </lineage>
</organism>
<dbReference type="Proteomes" id="UP001601288">
    <property type="component" value="Unassembled WGS sequence"/>
</dbReference>
<keyword evidence="3" id="KW-1185">Reference proteome</keyword>
<dbReference type="EMBL" id="JBIAFP010000009">
    <property type="protein sequence ID" value="MFE9226382.1"/>
    <property type="molecule type" value="Genomic_DNA"/>
</dbReference>
<sequence>MPLPLLASALIVLFTLGYAGVCAASPWKSCRRCEGLGFQLTYTRRGRPKRGKHCRRCDGHGIRIRAGRHLYNLWARTYRKGRAADEAAAKTTGPATRKTPTA</sequence>
<proteinExistence type="predicted"/>
<dbReference type="InterPro" id="IPR036410">
    <property type="entry name" value="HSP_DnaJ_Cys-rich_dom_sf"/>
</dbReference>
<evidence type="ECO:0000256" key="1">
    <source>
        <dbReference type="SAM" id="MobiDB-lite"/>
    </source>
</evidence>
<reference evidence="2 3" key="1">
    <citation type="submission" date="2024-10" db="EMBL/GenBank/DDBJ databases">
        <title>The Natural Products Discovery Center: Release of the First 8490 Sequenced Strains for Exploring Actinobacteria Biosynthetic Diversity.</title>
        <authorList>
            <person name="Kalkreuter E."/>
            <person name="Kautsar S.A."/>
            <person name="Yang D."/>
            <person name="Bader C.D."/>
            <person name="Teijaro C.N."/>
            <person name="Fluegel L."/>
            <person name="Davis C.M."/>
            <person name="Simpson J.R."/>
            <person name="Lauterbach L."/>
            <person name="Steele A.D."/>
            <person name="Gui C."/>
            <person name="Meng S."/>
            <person name="Li G."/>
            <person name="Viehrig K."/>
            <person name="Ye F."/>
            <person name="Su P."/>
            <person name="Kiefer A.F."/>
            <person name="Nichols A."/>
            <person name="Cepeda A.J."/>
            <person name="Yan W."/>
            <person name="Fan B."/>
            <person name="Jiang Y."/>
            <person name="Adhikari A."/>
            <person name="Zheng C.-J."/>
            <person name="Schuster L."/>
            <person name="Cowan T.M."/>
            <person name="Smanski M.J."/>
            <person name="Chevrette M.G."/>
            <person name="De Carvalho L.P.S."/>
            <person name="Shen B."/>
        </authorList>
    </citation>
    <scope>NUCLEOTIDE SEQUENCE [LARGE SCALE GENOMIC DNA]</scope>
    <source>
        <strain evidence="2 3">NPDC007066</strain>
    </source>
</reference>
<dbReference type="SUPFAM" id="SSF57938">
    <property type="entry name" value="DnaJ/Hsp40 cysteine-rich domain"/>
    <property type="match status" value="1"/>
</dbReference>
<gene>
    <name evidence="2" type="ORF">ACFYM3_17440</name>
</gene>
<dbReference type="Gene3D" id="1.10.274.110">
    <property type="match status" value="1"/>
</dbReference>
<accession>A0ABW6LD49</accession>